<dbReference type="Gene3D" id="2.60.40.10">
    <property type="entry name" value="Immunoglobulins"/>
    <property type="match status" value="1"/>
</dbReference>
<keyword evidence="2" id="KW-1185">Reference proteome</keyword>
<organism evidence="1 2">
    <name type="scientific">Microbulbifer aggregans</name>
    <dbReference type="NCBI Taxonomy" id="1769779"/>
    <lineage>
        <taxon>Bacteria</taxon>
        <taxon>Pseudomonadati</taxon>
        <taxon>Pseudomonadota</taxon>
        <taxon>Gammaproteobacteria</taxon>
        <taxon>Cellvibrionales</taxon>
        <taxon>Microbulbiferaceae</taxon>
        <taxon>Microbulbifer</taxon>
    </lineage>
</organism>
<dbReference type="Gene3D" id="2.60.40.3010">
    <property type="match status" value="1"/>
</dbReference>
<keyword evidence="1" id="KW-0326">Glycosidase</keyword>
<dbReference type="InterPro" id="IPR018247">
    <property type="entry name" value="EF_Hand_1_Ca_BS"/>
</dbReference>
<dbReference type="PROSITE" id="PS00018">
    <property type="entry name" value="EF_HAND_1"/>
    <property type="match status" value="1"/>
</dbReference>
<dbReference type="EMBL" id="CP014143">
    <property type="protein sequence ID" value="AOS96060.1"/>
    <property type="molecule type" value="Genomic_DNA"/>
</dbReference>
<dbReference type="Pfam" id="PF22352">
    <property type="entry name" value="K319L-like_PKD"/>
    <property type="match status" value="1"/>
</dbReference>
<dbReference type="RefSeq" id="WP_145924297.1">
    <property type="nucleotide sequence ID" value="NZ_CP014143.1"/>
</dbReference>
<sequence precursor="true">MTIKRTWLGRLAVASASILLFACGGGGGSGGNDSEQQPENQAPAVTVSATSLKEGTSIDISATATDSDGSIASYSWAQKSGLTLTLENTDSQTVTVTAPDITEDSTATLTITVTDDDGAQASADVVVTVLANIISVTLEGKVTDNPVANANILFTVGEQEFTTTADSNGLYSIALSVDDSRSADMVRAEATSTDEPQLKLVSLMGSLSSLVTAAGSDELVTREEHLPVNITNLSTALAAQVEKGEPGSISSDEELTARKKLLNGGVVFQLATLIKLVLDYSDTPSVDIPEGIMDTYSLASNRELAANLAGKIQLDNTPVYQTAINAILDDPELVAIQPQQGTDWLDDTYYFTSSAAVPAPFTESATIHFGYKLELEPQGTGILTGREEKSALSWENGANGLSISGAEFVTENYEFDNNLGTQIRVQTVIQPRQILWLDHNQQVDWIAVIGNKFNRYPDGEYPSTDPVSFTGATMAVREAGTENAKDIIQTGFIYSLPVPTIQGEVTDPSSSIPYPDFDIQAVQMIFSGSVETGGSATITKDTITGNGTPSELQLAAGWSINSDGHLLVDNVLGASAEYVFLERDDLQTPLTFVITNDGTNERSLIANGYLKEAPAWSADRAVGMYRHPEDFYTPLQPFWFEVNADGSALTVSGWDANGDNQLSSDEFSQMPGLWKINTAGNLVIRRYRELNGPYCEPAAWDPAQTDSCLLYHEREWVLHQEIDNDKIGLRHYHRFFYAPFRDPLASAPDDHELWFASIFNIYFEKIDERPFPIDSM</sequence>
<dbReference type="Proteomes" id="UP000095672">
    <property type="component" value="Chromosome"/>
</dbReference>
<evidence type="ECO:0000313" key="2">
    <source>
        <dbReference type="Proteomes" id="UP000095672"/>
    </source>
</evidence>
<dbReference type="PROSITE" id="PS51257">
    <property type="entry name" value="PROKAR_LIPOPROTEIN"/>
    <property type="match status" value="1"/>
</dbReference>
<dbReference type="InterPro" id="IPR035986">
    <property type="entry name" value="PKD_dom_sf"/>
</dbReference>
<dbReference type="KEGG" id="micc:AUP74_00590"/>
<dbReference type="OrthoDB" id="369088at2"/>
<name>A0A1C9W4K3_9GAMM</name>
<protein>
    <submittedName>
        <fullName evidence="1">Chitinase A</fullName>
        <ecNumber evidence="1">3.2.1.14</ecNumber>
    </submittedName>
</protein>
<dbReference type="GO" id="GO:0008843">
    <property type="term" value="F:endochitinase activity"/>
    <property type="evidence" value="ECO:0007669"/>
    <property type="project" value="UniProtKB-EC"/>
</dbReference>
<dbReference type="AlphaFoldDB" id="A0A1C9W4K3"/>
<keyword evidence="1" id="KW-0378">Hydrolase</keyword>
<reference evidence="2" key="1">
    <citation type="submission" date="2016-01" db="EMBL/GenBank/DDBJ databases">
        <title>Complete genome sequence of Microbulbifer sp. CCB-MM1, a halophile isolated from Matang Mangrove Forest, Perak.</title>
        <authorList>
            <person name="Moh T.H."/>
            <person name="Dinesh B."/>
            <person name="Lau N.-S."/>
            <person name="Go F."/>
            <person name="Alexander Chong S.-C."/>
        </authorList>
    </citation>
    <scope>NUCLEOTIDE SEQUENCE [LARGE SCALE GENOMIC DNA]</scope>
    <source>
        <strain evidence="2">CCB-MM1</strain>
    </source>
</reference>
<accession>A0A1C9W4K3</accession>
<gene>
    <name evidence="1" type="primary">chiA</name>
    <name evidence="1" type="ORF">AUP74_00590</name>
</gene>
<evidence type="ECO:0000313" key="1">
    <source>
        <dbReference type="EMBL" id="AOS96060.1"/>
    </source>
</evidence>
<dbReference type="EC" id="3.2.1.14" evidence="1"/>
<dbReference type="InterPro" id="IPR013783">
    <property type="entry name" value="Ig-like_fold"/>
</dbReference>
<proteinExistence type="predicted"/>
<dbReference type="SUPFAM" id="SSF49299">
    <property type="entry name" value="PKD domain"/>
    <property type="match status" value="1"/>
</dbReference>
<dbReference type="STRING" id="1769779.AUP74_00590"/>